<accession>A0A369LMG9</accession>
<keyword evidence="5 6" id="KW-0472">Membrane</keyword>
<evidence type="ECO:0000313" key="11">
    <source>
        <dbReference type="Proteomes" id="UP000271472"/>
    </source>
</evidence>
<dbReference type="InterPro" id="IPR007168">
    <property type="entry name" value="Phageshock_PspC_N"/>
</dbReference>
<evidence type="ECO:0000256" key="3">
    <source>
        <dbReference type="ARBA" id="ARBA00022692"/>
    </source>
</evidence>
<evidence type="ECO:0000313" key="8">
    <source>
        <dbReference type="EMBL" id="RDB59335.1"/>
    </source>
</evidence>
<dbReference type="Proteomes" id="UP000253975">
    <property type="component" value="Unassembled WGS sequence"/>
</dbReference>
<dbReference type="AlphaFoldDB" id="A0A369LMG9"/>
<dbReference type="Proteomes" id="UP000271472">
    <property type="component" value="Unassembled WGS sequence"/>
</dbReference>
<proteinExistence type="predicted"/>
<dbReference type="Pfam" id="PF04024">
    <property type="entry name" value="PspC"/>
    <property type="match status" value="1"/>
</dbReference>
<dbReference type="InterPro" id="IPR052027">
    <property type="entry name" value="PspC"/>
</dbReference>
<comment type="subcellular location">
    <subcellularLocation>
        <location evidence="1">Cell membrane</location>
        <topology evidence="1">Single-pass membrane protein</topology>
    </subcellularLocation>
</comment>
<reference evidence="11" key="2">
    <citation type="submission" date="2018-05" db="EMBL/GenBank/DDBJ databases">
        <title>Genome Sequencing of selected type strains of the family Eggerthellaceae.</title>
        <authorList>
            <person name="Danylec N."/>
            <person name="Stoll D.A."/>
            <person name="Doetsch A."/>
            <person name="Huch M."/>
        </authorList>
    </citation>
    <scope>NUCLEOTIDE SEQUENCE [LARGE SCALE GENOMIC DNA]</scope>
    <source>
        <strain evidence="11">DSM 22006</strain>
    </source>
</reference>
<dbReference type="GO" id="GO:0005886">
    <property type="term" value="C:plasma membrane"/>
    <property type="evidence" value="ECO:0007669"/>
    <property type="project" value="UniProtKB-SubCell"/>
</dbReference>
<dbReference type="EMBL" id="PPTO01000005">
    <property type="protein sequence ID" value="RDB59335.1"/>
    <property type="molecule type" value="Genomic_DNA"/>
</dbReference>
<protein>
    <recommendedName>
        <fullName evidence="7">Phage shock protein PspC N-terminal domain-containing protein</fullName>
    </recommendedName>
</protein>
<keyword evidence="4 6" id="KW-1133">Transmembrane helix</keyword>
<evidence type="ECO:0000256" key="1">
    <source>
        <dbReference type="ARBA" id="ARBA00004162"/>
    </source>
</evidence>
<gene>
    <name evidence="8" type="ORF">C1881_04155</name>
    <name evidence="9" type="ORF">DMP05_05795</name>
</gene>
<evidence type="ECO:0000313" key="9">
    <source>
        <dbReference type="EMBL" id="RNM34875.1"/>
    </source>
</evidence>
<evidence type="ECO:0000259" key="7">
    <source>
        <dbReference type="Pfam" id="PF04024"/>
    </source>
</evidence>
<feature type="transmembrane region" description="Helical" evidence="6">
    <location>
        <begin position="12"/>
        <end position="31"/>
    </location>
</feature>
<evidence type="ECO:0000256" key="2">
    <source>
        <dbReference type="ARBA" id="ARBA00022475"/>
    </source>
</evidence>
<evidence type="ECO:0000256" key="4">
    <source>
        <dbReference type="ARBA" id="ARBA00022989"/>
    </source>
</evidence>
<dbReference type="OrthoDB" id="7359894at2"/>
<keyword evidence="11" id="KW-1185">Reference proteome</keyword>
<dbReference type="GeneID" id="98662762"/>
<dbReference type="RefSeq" id="WP_114615282.1">
    <property type="nucleotide sequence ID" value="NZ_CALIRK010000017.1"/>
</dbReference>
<evidence type="ECO:0000256" key="6">
    <source>
        <dbReference type="SAM" id="Phobius"/>
    </source>
</evidence>
<dbReference type="PANTHER" id="PTHR33885:SF3">
    <property type="entry name" value="PHAGE SHOCK PROTEIN C"/>
    <property type="match status" value="1"/>
</dbReference>
<reference evidence="8 10" key="1">
    <citation type="journal article" date="2018" name="Elife">
        <title>Discovery and characterization of a prevalent human gut bacterial enzyme sufficient for the inactivation of a family of plant toxins.</title>
        <authorList>
            <person name="Koppel N."/>
            <person name="Bisanz J.E."/>
            <person name="Pandelia M.E."/>
            <person name="Turnbaugh P.J."/>
            <person name="Balskus E.P."/>
        </authorList>
    </citation>
    <scope>NUCLEOTIDE SEQUENCE [LARGE SCALE GENOMIC DNA]</scope>
    <source>
        <strain evidence="8 10">OB21 GAM31</strain>
    </source>
</reference>
<evidence type="ECO:0000256" key="5">
    <source>
        <dbReference type="ARBA" id="ARBA00023136"/>
    </source>
</evidence>
<comment type="caution">
    <text evidence="8">The sequence shown here is derived from an EMBL/GenBank/DDBJ whole genome shotgun (WGS) entry which is preliminary data.</text>
</comment>
<reference evidence="9" key="3">
    <citation type="journal article" date="2019" name="Microbiol. Resour. Announc.">
        <title>Draft Genome Sequences of Type Strains of Gordonibacter faecihominis, Paraeggerthella hongkongensis, Parvibacter caecicola,Slackia equolifaciens, Slackia faecicanis, and Slackia isoflavoniconvertens.</title>
        <authorList>
            <person name="Danylec N."/>
            <person name="Stoll D.A."/>
            <person name="Dotsch A."/>
            <person name="Huch M."/>
        </authorList>
    </citation>
    <scope>NUCLEOTIDE SEQUENCE</scope>
    <source>
        <strain evidence="9">DSM 22006</strain>
    </source>
</reference>
<feature type="domain" description="Phage shock protein PspC N-terminal" evidence="7">
    <location>
        <begin position="88"/>
        <end position="143"/>
    </location>
</feature>
<feature type="transmembrane region" description="Helical" evidence="6">
    <location>
        <begin position="51"/>
        <end position="69"/>
    </location>
</feature>
<name>A0A369LMG9_9ACTN</name>
<feature type="transmembrane region" description="Helical" evidence="6">
    <location>
        <begin position="121"/>
        <end position="141"/>
    </location>
</feature>
<keyword evidence="2" id="KW-1003">Cell membrane</keyword>
<dbReference type="PANTHER" id="PTHR33885">
    <property type="entry name" value="PHAGE SHOCK PROTEIN C"/>
    <property type="match status" value="1"/>
</dbReference>
<sequence length="144" mass="15288">MAQNSSGKRGNAPQVAVVIGVVLILIGAWNLVNVLVPAAAISSLINFIRHLWNVVWPCGLLAAGGYLLWATKSGKLSGFAQPGNHEAFRRSRADKRIFGVCGGIAYYFGVDATVVRIIAVILLAAFPPMATVAYLVIALFVPQV</sequence>
<organism evidence="8 10">
    <name type="scientific">Slackia isoflavoniconvertens</name>
    <dbReference type="NCBI Taxonomy" id="572010"/>
    <lineage>
        <taxon>Bacteria</taxon>
        <taxon>Bacillati</taxon>
        <taxon>Actinomycetota</taxon>
        <taxon>Coriobacteriia</taxon>
        <taxon>Eggerthellales</taxon>
        <taxon>Eggerthellaceae</taxon>
        <taxon>Slackia</taxon>
    </lineage>
</organism>
<keyword evidence="3 6" id="KW-0812">Transmembrane</keyword>
<evidence type="ECO:0000313" key="10">
    <source>
        <dbReference type="Proteomes" id="UP000253975"/>
    </source>
</evidence>
<dbReference type="EMBL" id="QIBZ01000008">
    <property type="protein sequence ID" value="RNM34875.1"/>
    <property type="molecule type" value="Genomic_DNA"/>
</dbReference>